<organism evidence="2 3">
    <name type="scientific">Blastococcus xanthinilyticus</name>
    <dbReference type="NCBI Taxonomy" id="1564164"/>
    <lineage>
        <taxon>Bacteria</taxon>
        <taxon>Bacillati</taxon>
        <taxon>Actinomycetota</taxon>
        <taxon>Actinomycetes</taxon>
        <taxon>Geodermatophilales</taxon>
        <taxon>Geodermatophilaceae</taxon>
        <taxon>Blastococcus</taxon>
    </lineage>
</organism>
<accession>A0A5S5D3L1</accession>
<evidence type="ECO:0000256" key="1">
    <source>
        <dbReference type="SAM" id="Phobius"/>
    </source>
</evidence>
<reference evidence="2 3" key="1">
    <citation type="submission" date="2019-07" db="EMBL/GenBank/DDBJ databases">
        <title>Genomic Encyclopedia of Archaeal and Bacterial Type Strains, Phase II (KMG-II): from individual species to whole genera.</title>
        <authorList>
            <person name="Goeker M."/>
        </authorList>
    </citation>
    <scope>NUCLEOTIDE SEQUENCE [LARGE SCALE GENOMIC DNA]</scope>
    <source>
        <strain evidence="2 3">DSM 46842</strain>
    </source>
</reference>
<dbReference type="Proteomes" id="UP000322499">
    <property type="component" value="Unassembled WGS sequence"/>
</dbReference>
<feature type="transmembrane region" description="Helical" evidence="1">
    <location>
        <begin position="331"/>
        <end position="350"/>
    </location>
</feature>
<feature type="transmembrane region" description="Helical" evidence="1">
    <location>
        <begin position="227"/>
        <end position="245"/>
    </location>
</feature>
<feature type="transmembrane region" description="Helical" evidence="1">
    <location>
        <begin position="251"/>
        <end position="271"/>
    </location>
</feature>
<dbReference type="EMBL" id="VNHW01000001">
    <property type="protein sequence ID" value="TYP90551.1"/>
    <property type="molecule type" value="Genomic_DNA"/>
</dbReference>
<keyword evidence="1" id="KW-0812">Transmembrane</keyword>
<feature type="transmembrane region" description="Helical" evidence="1">
    <location>
        <begin position="518"/>
        <end position="537"/>
    </location>
</feature>
<gene>
    <name evidence="2" type="ORF">BD833_101269</name>
</gene>
<evidence type="ECO:0000313" key="3">
    <source>
        <dbReference type="Proteomes" id="UP000322499"/>
    </source>
</evidence>
<dbReference type="InterPro" id="IPR058062">
    <property type="entry name" value="SCO7613_C"/>
</dbReference>
<keyword evidence="1" id="KW-1133">Transmembrane helix</keyword>
<comment type="caution">
    <text evidence="2">The sequence shown here is derived from an EMBL/GenBank/DDBJ whole genome shotgun (WGS) entry which is preliminary data.</text>
</comment>
<evidence type="ECO:0000313" key="2">
    <source>
        <dbReference type="EMBL" id="TYP90551.1"/>
    </source>
</evidence>
<feature type="transmembrane region" description="Helical" evidence="1">
    <location>
        <begin position="307"/>
        <end position="324"/>
    </location>
</feature>
<name>A0A5S5D3L1_9ACTN</name>
<feature type="transmembrane region" description="Helical" evidence="1">
    <location>
        <begin position="197"/>
        <end position="215"/>
    </location>
</feature>
<dbReference type="RefSeq" id="WP_166531315.1">
    <property type="nucleotide sequence ID" value="NZ_VNHW01000001.1"/>
</dbReference>
<feature type="transmembrane region" description="Helical" evidence="1">
    <location>
        <begin position="168"/>
        <end position="191"/>
    </location>
</feature>
<feature type="transmembrane region" description="Helical" evidence="1">
    <location>
        <begin position="278"/>
        <end position="295"/>
    </location>
</feature>
<feature type="transmembrane region" description="Helical" evidence="1">
    <location>
        <begin position="446"/>
        <end position="471"/>
    </location>
</feature>
<sequence>MAPPPVPPFPYRSRPPQVLLVVGAVLLVCAGATLASAYDGPLVRGALLLLGGGAAAGSARAARSGLRNSAETFAATAAGLALAGSDVPGRLASGEPLLPLVLGAVFLLLHRLSPVPAAWPVAAWVALQVAALRALDILPGALRTEAILAVALTGLAVALFGRPLVARLVMATAVPWFAAALLGGSAEAWTAAPTERWLAVGLVTAAAAGLLLARLRRPLDPLLGPPRLVPVLAGGGTGAAVAGASSAGGPVAVAVAGFAGVLVATTAAGELSGWRRGFLLPVAVTGGVLLAALSVGRLVARAQWSELALLLVLTAAPTVWVAVLRADDRPVAAPTAVGCLGGAAVLGLPAGWASTAAVAVVLTGLYVVALAVAGLVERDSRRATVRAGAVSAGVAVLLLHVEGDRALVLAHLAVQGAATLGWAWWTGRAGHGSDADTDSSAAWRVGAAQLVLAAWTAAALGGTATVEAYSIPAAAGLLLAAGRGLLRDASWPAWGPGLVTAAAPSTVLAVLSADAPRAVLVLAAAALAMVAGARAGVRAPLLVGAATALGVAVGLAVRALPWPVGAALVVGAVLLVVGARREQAPVAGFAARLADLR</sequence>
<keyword evidence="3" id="KW-1185">Reference proteome</keyword>
<feature type="transmembrane region" description="Helical" evidence="1">
    <location>
        <begin position="549"/>
        <end position="577"/>
    </location>
</feature>
<protein>
    <submittedName>
        <fullName evidence="2">Uncharacterized protein</fullName>
    </submittedName>
</protein>
<proteinExistence type="predicted"/>
<keyword evidence="1" id="KW-0472">Membrane</keyword>
<dbReference type="NCBIfam" id="NF047321">
    <property type="entry name" value="SCO7613_CTERM"/>
    <property type="match status" value="1"/>
</dbReference>
<feature type="transmembrane region" description="Helical" evidence="1">
    <location>
        <begin position="356"/>
        <end position="376"/>
    </location>
</feature>
<feature type="transmembrane region" description="Helical" evidence="1">
    <location>
        <begin position="491"/>
        <end position="511"/>
    </location>
</feature>
<dbReference type="AlphaFoldDB" id="A0A5S5D3L1"/>